<dbReference type="Pfam" id="PF13419">
    <property type="entry name" value="HAD_2"/>
    <property type="match status" value="1"/>
</dbReference>
<dbReference type="GO" id="GO:0050308">
    <property type="term" value="F:sugar-phosphatase activity"/>
    <property type="evidence" value="ECO:0007669"/>
    <property type="project" value="TreeGrafter"/>
</dbReference>
<evidence type="ECO:0000313" key="1">
    <source>
        <dbReference type="EMBL" id="RXZ51299.1"/>
    </source>
</evidence>
<dbReference type="Proteomes" id="UP000292935">
    <property type="component" value="Unassembled WGS sequence"/>
</dbReference>
<dbReference type="InterPro" id="IPR051806">
    <property type="entry name" value="HAD-like_SPP"/>
</dbReference>
<dbReference type="InterPro" id="IPR023198">
    <property type="entry name" value="PGP-like_dom2"/>
</dbReference>
<dbReference type="AlphaFoldDB" id="A0A4Q2JWV7"/>
<dbReference type="PANTHER" id="PTHR43481:SF4">
    <property type="entry name" value="GLYCEROL-1-PHOSPHATE PHOSPHOHYDROLASE 1-RELATED"/>
    <property type="match status" value="1"/>
</dbReference>
<organism evidence="1 2">
    <name type="scientific">Agromyces fucosus</name>
    <dbReference type="NCBI Taxonomy" id="41985"/>
    <lineage>
        <taxon>Bacteria</taxon>
        <taxon>Bacillati</taxon>
        <taxon>Actinomycetota</taxon>
        <taxon>Actinomycetes</taxon>
        <taxon>Micrococcales</taxon>
        <taxon>Microbacteriaceae</taxon>
        <taxon>Agromyces</taxon>
    </lineage>
</organism>
<dbReference type="InterPro" id="IPR006439">
    <property type="entry name" value="HAD-SF_hydro_IA"/>
</dbReference>
<dbReference type="Gene3D" id="3.40.50.1000">
    <property type="entry name" value="HAD superfamily/HAD-like"/>
    <property type="match status" value="1"/>
</dbReference>
<dbReference type="SUPFAM" id="SSF56784">
    <property type="entry name" value="HAD-like"/>
    <property type="match status" value="1"/>
</dbReference>
<evidence type="ECO:0000313" key="2">
    <source>
        <dbReference type="Proteomes" id="UP000292935"/>
    </source>
</evidence>
<proteinExistence type="predicted"/>
<dbReference type="NCBIfam" id="TIGR01509">
    <property type="entry name" value="HAD-SF-IA-v3"/>
    <property type="match status" value="1"/>
</dbReference>
<name>A0A4Q2JWV7_9MICO</name>
<reference evidence="1 2" key="1">
    <citation type="submission" date="2019-01" db="EMBL/GenBank/DDBJ databases">
        <authorList>
            <person name="Li J."/>
        </authorList>
    </citation>
    <scope>NUCLEOTIDE SEQUENCE [LARGE SCALE GENOMIC DNA]</scope>
    <source>
        <strain evidence="1 2">CCUG 35506</strain>
    </source>
</reference>
<dbReference type="InterPro" id="IPR036412">
    <property type="entry name" value="HAD-like_sf"/>
</dbReference>
<gene>
    <name evidence="1" type="ORF">ESP57_01565</name>
</gene>
<dbReference type="EMBL" id="SDPO01000001">
    <property type="protein sequence ID" value="RXZ51299.1"/>
    <property type="molecule type" value="Genomic_DNA"/>
</dbReference>
<keyword evidence="2" id="KW-1185">Reference proteome</keyword>
<dbReference type="OrthoDB" id="9797743at2"/>
<accession>A0A4Q2JWV7</accession>
<comment type="caution">
    <text evidence="1">The sequence shown here is derived from an EMBL/GenBank/DDBJ whole genome shotgun (WGS) entry which is preliminary data.</text>
</comment>
<dbReference type="InterPro" id="IPR041492">
    <property type="entry name" value="HAD_2"/>
</dbReference>
<dbReference type="InterPro" id="IPR023214">
    <property type="entry name" value="HAD_sf"/>
</dbReference>
<dbReference type="CDD" id="cd07505">
    <property type="entry name" value="HAD_BPGM-like"/>
    <property type="match status" value="1"/>
</dbReference>
<protein>
    <submittedName>
        <fullName evidence="1">HAD family phosphatase</fullName>
    </submittedName>
</protein>
<sequence length="212" mass="22499">MDGTLVDTEQYWMAAETEMMESFGLPWSHDDALELVGSGLWEAAEFFQLRGVALEADAIVARLTNRVREQLEAHGVPWRPGARELLEALREASVPTALVTMSIRSMADDIVAAIPFEAFDVIVSGDSVENAKPHPEPYLTAAAELGVDIAECVAIEDSPPGLASAHASGAFALAVPNLIPLDGLPAGALWPTLDGTGVDDVAALLQIREITA</sequence>
<dbReference type="Gene3D" id="1.10.150.240">
    <property type="entry name" value="Putative phosphatase, domain 2"/>
    <property type="match status" value="1"/>
</dbReference>
<dbReference type="PANTHER" id="PTHR43481">
    <property type="entry name" value="FRUCTOSE-1-PHOSPHATE PHOSPHATASE"/>
    <property type="match status" value="1"/>
</dbReference>